<protein>
    <submittedName>
        <fullName evidence="2">Uncharacterized protein</fullName>
    </submittedName>
</protein>
<dbReference type="Proteomes" id="UP000287033">
    <property type="component" value="Unassembled WGS sequence"/>
</dbReference>
<organism evidence="2 3">
    <name type="scientific">Chiloscyllium punctatum</name>
    <name type="common">Brownbanded bambooshark</name>
    <name type="synonym">Hemiscyllium punctatum</name>
    <dbReference type="NCBI Taxonomy" id="137246"/>
    <lineage>
        <taxon>Eukaryota</taxon>
        <taxon>Metazoa</taxon>
        <taxon>Chordata</taxon>
        <taxon>Craniata</taxon>
        <taxon>Vertebrata</taxon>
        <taxon>Chondrichthyes</taxon>
        <taxon>Elasmobranchii</taxon>
        <taxon>Galeomorphii</taxon>
        <taxon>Galeoidea</taxon>
        <taxon>Orectolobiformes</taxon>
        <taxon>Hemiscylliidae</taxon>
        <taxon>Chiloscyllium</taxon>
    </lineage>
</organism>
<accession>A0A401TC07</accession>
<reference evidence="2 3" key="1">
    <citation type="journal article" date="2018" name="Nat. Ecol. Evol.">
        <title>Shark genomes provide insights into elasmobranch evolution and the origin of vertebrates.</title>
        <authorList>
            <person name="Hara Y"/>
            <person name="Yamaguchi K"/>
            <person name="Onimaru K"/>
            <person name="Kadota M"/>
            <person name="Koyanagi M"/>
            <person name="Keeley SD"/>
            <person name="Tatsumi K"/>
            <person name="Tanaka K"/>
            <person name="Motone F"/>
            <person name="Kageyama Y"/>
            <person name="Nozu R"/>
            <person name="Adachi N"/>
            <person name="Nishimura O"/>
            <person name="Nakagawa R"/>
            <person name="Tanegashima C"/>
            <person name="Kiyatake I"/>
            <person name="Matsumoto R"/>
            <person name="Murakumo K"/>
            <person name="Nishida K"/>
            <person name="Terakita A"/>
            <person name="Kuratani S"/>
            <person name="Sato K"/>
            <person name="Hyodo S Kuraku.S."/>
        </authorList>
    </citation>
    <scope>NUCLEOTIDE SEQUENCE [LARGE SCALE GENOMIC DNA]</scope>
</reference>
<keyword evidence="3" id="KW-1185">Reference proteome</keyword>
<evidence type="ECO:0000313" key="2">
    <source>
        <dbReference type="EMBL" id="GCC40206.1"/>
    </source>
</evidence>
<name>A0A401TC07_CHIPU</name>
<proteinExistence type="predicted"/>
<feature type="non-terminal residue" evidence="2">
    <location>
        <position position="105"/>
    </location>
</feature>
<evidence type="ECO:0000313" key="3">
    <source>
        <dbReference type="Proteomes" id="UP000287033"/>
    </source>
</evidence>
<dbReference type="EMBL" id="BEZZ01030258">
    <property type="protein sequence ID" value="GCC40206.1"/>
    <property type="molecule type" value="Genomic_DNA"/>
</dbReference>
<comment type="caution">
    <text evidence="2">The sequence shown here is derived from an EMBL/GenBank/DDBJ whole genome shotgun (WGS) entry which is preliminary data.</text>
</comment>
<feature type="region of interest" description="Disordered" evidence="1">
    <location>
        <begin position="32"/>
        <end position="105"/>
    </location>
</feature>
<dbReference type="OrthoDB" id="6163239at2759"/>
<sequence>MLRYFCFPVDAPVMLPYKPAGSTELFYMPKSGAKSQTAQLDPESSSESLQTDSRHTPPTRTLTEGLDVRSCSQSRKTVKQQDRASSKAAAPKKPREEEKMRLFER</sequence>
<evidence type="ECO:0000256" key="1">
    <source>
        <dbReference type="SAM" id="MobiDB-lite"/>
    </source>
</evidence>
<feature type="compositionally biased region" description="Polar residues" evidence="1">
    <location>
        <begin position="33"/>
        <end position="62"/>
    </location>
</feature>
<dbReference type="AlphaFoldDB" id="A0A401TC07"/>
<gene>
    <name evidence="2" type="ORF">chiPu_0023968</name>
</gene>
<feature type="compositionally biased region" description="Basic and acidic residues" evidence="1">
    <location>
        <begin position="93"/>
        <end position="105"/>
    </location>
</feature>